<reference evidence="2" key="1">
    <citation type="submission" date="2024-07" db="EMBL/GenBank/DDBJ databases">
        <title>Two chromosome-level genome assemblies of Korean endemic species Abeliophyllum distichum and Forsythia ovata (Oleaceae).</title>
        <authorList>
            <person name="Jang H."/>
        </authorList>
    </citation>
    <scope>NUCLEOTIDE SEQUENCE [LARGE SCALE GENOMIC DNA]</scope>
</reference>
<keyword evidence="2" id="KW-1185">Reference proteome</keyword>
<gene>
    <name evidence="1" type="ORF">Adt_11161</name>
</gene>
<dbReference type="Proteomes" id="UP001604336">
    <property type="component" value="Unassembled WGS sequence"/>
</dbReference>
<dbReference type="AlphaFoldDB" id="A0ABD1UM16"/>
<proteinExistence type="predicted"/>
<evidence type="ECO:0000313" key="2">
    <source>
        <dbReference type="Proteomes" id="UP001604336"/>
    </source>
</evidence>
<dbReference type="EMBL" id="JBFOLK010000003">
    <property type="protein sequence ID" value="KAL2526107.1"/>
    <property type="molecule type" value="Genomic_DNA"/>
</dbReference>
<name>A0ABD1UM16_9LAMI</name>
<sequence>MHTHPLGIRWTDSITFTFNDAIGVHFLHNDDLVVRAVVSRNCLERMLEDDGSSVNIIYGTTYDKMGINSPFIPTTDLIYSLTRDSIICREIVILVTEMVEVPTTMWSPTISLADRL</sequence>
<protein>
    <submittedName>
        <fullName evidence="1">Uncharacterized protein</fullName>
    </submittedName>
</protein>
<accession>A0ABD1UM16</accession>
<comment type="caution">
    <text evidence="1">The sequence shown here is derived from an EMBL/GenBank/DDBJ whole genome shotgun (WGS) entry which is preliminary data.</text>
</comment>
<evidence type="ECO:0000313" key="1">
    <source>
        <dbReference type="EMBL" id="KAL2526107.1"/>
    </source>
</evidence>
<organism evidence="1 2">
    <name type="scientific">Abeliophyllum distichum</name>
    <dbReference type="NCBI Taxonomy" id="126358"/>
    <lineage>
        <taxon>Eukaryota</taxon>
        <taxon>Viridiplantae</taxon>
        <taxon>Streptophyta</taxon>
        <taxon>Embryophyta</taxon>
        <taxon>Tracheophyta</taxon>
        <taxon>Spermatophyta</taxon>
        <taxon>Magnoliopsida</taxon>
        <taxon>eudicotyledons</taxon>
        <taxon>Gunneridae</taxon>
        <taxon>Pentapetalae</taxon>
        <taxon>asterids</taxon>
        <taxon>lamiids</taxon>
        <taxon>Lamiales</taxon>
        <taxon>Oleaceae</taxon>
        <taxon>Forsythieae</taxon>
        <taxon>Abeliophyllum</taxon>
    </lineage>
</organism>